<dbReference type="AlphaFoldDB" id="A0A2X0KL01"/>
<dbReference type="OrthoDB" id="4349954at2759"/>
<evidence type="ECO:0000256" key="1">
    <source>
        <dbReference type="SAM" id="MobiDB-lite"/>
    </source>
</evidence>
<gene>
    <name evidence="2" type="ORF">BZ3500_MVSOF-1268-A1-R1_CHR1-3G01650</name>
</gene>
<dbReference type="GO" id="GO:0005730">
    <property type="term" value="C:nucleolus"/>
    <property type="evidence" value="ECO:0007669"/>
    <property type="project" value="TreeGrafter"/>
</dbReference>
<dbReference type="GO" id="GO:0003723">
    <property type="term" value="F:RNA binding"/>
    <property type="evidence" value="ECO:0007669"/>
    <property type="project" value="TreeGrafter"/>
</dbReference>
<organism evidence="2 3">
    <name type="scientific">Microbotryum saponariae</name>
    <dbReference type="NCBI Taxonomy" id="289078"/>
    <lineage>
        <taxon>Eukaryota</taxon>
        <taxon>Fungi</taxon>
        <taxon>Dikarya</taxon>
        <taxon>Basidiomycota</taxon>
        <taxon>Pucciniomycotina</taxon>
        <taxon>Microbotryomycetes</taxon>
        <taxon>Microbotryales</taxon>
        <taxon>Microbotryaceae</taxon>
        <taxon>Microbotryum</taxon>
    </lineage>
</organism>
<protein>
    <submittedName>
        <fullName evidence="2">BZ3500_MvSof-1268-A1-R1_Chr1-3g01650 protein</fullName>
    </submittedName>
</protein>
<keyword evidence="3" id="KW-1185">Reference proteome</keyword>
<feature type="region of interest" description="Disordered" evidence="1">
    <location>
        <begin position="249"/>
        <end position="270"/>
    </location>
</feature>
<dbReference type="PANTHER" id="PTHR15633">
    <property type="entry name" value="NUCLEOLAR PROTEIN 11"/>
    <property type="match status" value="1"/>
</dbReference>
<dbReference type="GO" id="GO:0030490">
    <property type="term" value="P:maturation of SSU-rRNA"/>
    <property type="evidence" value="ECO:0007669"/>
    <property type="project" value="InterPro"/>
</dbReference>
<proteinExistence type="predicted"/>
<evidence type="ECO:0000313" key="3">
    <source>
        <dbReference type="Proteomes" id="UP000249723"/>
    </source>
</evidence>
<dbReference type="EMBL" id="FMWP01000014">
    <property type="protein sequence ID" value="SCZ89903.1"/>
    <property type="molecule type" value="Genomic_DNA"/>
</dbReference>
<name>A0A2X0KL01_9BASI</name>
<sequence>MDEAYLVTSYPLPSAVGFAEHASASPRPSSLPLISSVGYTSTSAARQPSRVLVAAPAHGLTLYNLADQTALSSITLGSSFVPRTPPASRSTAASSSQSAHARSTRQTWIAVAASHDDQRGEIWHWTEQERKDGSAEALPSRLVYPTSAPIVGLVAPRTLPNHLLLLAETGTLALASSENLAIGASVVLSTPSSSSTAPKPISQSLRAVPLQANSNLLPRSVLELLPHRSGAHVVFVSRAYAGDSHAAALPPATPAAKPKRTKRPTAPVIAGNVDTPARTEIDVVLVDPEVRDDEDEMAAQPQMVVLGSVEVLGDQVVVNDEGIVTALVGSDLVSYQLAFPQDYPTTTYADLFNSNEHPIEAKLSLSVVKSLHLPSEKFTPSNTTILALHSSFVLQCSMLMPSRSTEENALGVLALVWDVRLGVVISSTTIVLPSSISYPSGHCLALALPNLTTATLALAPLVDAESSSSPSRIAIFSLPLSTVPSASVLAAVVGKQHLTRQYLATDSSLNGAVKTIVPLRHSKTSPNKAALLDASIDARSKVLRTLEPLLRSGDVNVDAADAAFDAFIQDETKRLRAYHLVKLETSLEKERERRLAALQAKEALKTTGSKYKTAKRKIEEAIQESGLAAEAWPEVTAKRIKGVSDVYRYKYYEDRKQLETNKGSVAVDQSREKALAAIEKLEPVLPSSFVTAVLRLCFPEAVETTAMASGSLERGATISTSPRPHPRGILSYLLKRGIVGDGQIHGSLVRELALAEDWTNILLALRTMPDIPESIMTSTLRRVTAANASSDPVPADMPRLSTLLRALVACSFEPARLREAFRNQLNAVEALAVLEVCDRWLRWWSRHENGGVVEAEPTDDPKPKAPKRLPLDPFAVRASSSSDEQAASRGAPPHIELVLRFVQGILDAQFIALLLHRPSHALLRRLATHVDEHLKRTIQLEALVGPLAIYARAKTEQKKGGAQKGELGLDKGLGESMRRRVEAQEKHARVGMYEVEQFNLG</sequence>
<dbReference type="STRING" id="289078.A0A2X0KL01"/>
<dbReference type="PANTHER" id="PTHR15633:SF2">
    <property type="entry name" value="NUCLEOLAR PROTEIN 11"/>
    <property type="match status" value="1"/>
</dbReference>
<evidence type="ECO:0000313" key="2">
    <source>
        <dbReference type="EMBL" id="SCZ89903.1"/>
    </source>
</evidence>
<accession>A0A2X0KL01</accession>
<reference evidence="3" key="1">
    <citation type="submission" date="2016-10" db="EMBL/GenBank/DDBJ databases">
        <authorList>
            <person name="Jeantristanb JTB J.-T."/>
            <person name="Ricardo R."/>
        </authorList>
    </citation>
    <scope>NUCLEOTIDE SEQUENCE [LARGE SCALE GENOMIC DNA]</scope>
</reference>
<dbReference type="InterPro" id="IPR042859">
    <property type="entry name" value="NOL11"/>
</dbReference>
<dbReference type="Proteomes" id="UP000249723">
    <property type="component" value="Unassembled WGS sequence"/>
</dbReference>